<comment type="caution">
    <text evidence="2">The sequence shown here is derived from an EMBL/GenBank/DDBJ whole genome shotgun (WGS) entry which is preliminary data.</text>
</comment>
<dbReference type="EMBL" id="JBICBT010000234">
    <property type="protein sequence ID" value="KAL3119758.1"/>
    <property type="molecule type" value="Genomic_DNA"/>
</dbReference>
<feature type="domain" description="ISXO2-like transposase" evidence="1">
    <location>
        <begin position="30"/>
        <end position="178"/>
    </location>
</feature>
<evidence type="ECO:0000313" key="2">
    <source>
        <dbReference type="EMBL" id="KAL3119758.1"/>
    </source>
</evidence>
<dbReference type="PANTHER" id="PTHR47163:SF2">
    <property type="entry name" value="SI:DKEY-17M8.2"/>
    <property type="match status" value="1"/>
</dbReference>
<sequence>MLRLDKKTVIDWNCFYRDVCSRWLLAHPIRLGGIGNIVQIDESLVARRKYHRGRRVREQWVFGMYDVHAHVGIVQLVPDRTRNTLLPIIEQYVLPGTTIHSDQWAPYMGGAIAAIPVVPPYVHQSVNHAQNFVDPLTGAHTNHVENFWKNLKMKNKAMSGTQRDLLPGYMDEYMWRQFYGKKTLLAFENIFDHIAMHQQNVSLSSMSAFVWSVRSPIQMAQLAYYHMINSNNQSIFESVNERTKEKLTLEKVSRYDVVNLLLKRCPIGETVQWENDGNWDGKLNNVKFELWRGNNTIGPCLHHQRTKKRIKASKSRLSARK</sequence>
<name>A0ABD2LXF4_9BILA</name>
<dbReference type="InterPro" id="IPR024445">
    <property type="entry name" value="Tnp_ISXO2-like"/>
</dbReference>
<dbReference type="InterPro" id="IPR053164">
    <property type="entry name" value="IS1016-like_transposase"/>
</dbReference>
<evidence type="ECO:0000259" key="1">
    <source>
        <dbReference type="SMART" id="SM01126"/>
    </source>
</evidence>
<protein>
    <recommendedName>
        <fullName evidence="1">ISXO2-like transposase domain-containing protein</fullName>
    </recommendedName>
</protein>
<dbReference type="Proteomes" id="UP001620626">
    <property type="component" value="Unassembled WGS sequence"/>
</dbReference>
<keyword evidence="3" id="KW-1185">Reference proteome</keyword>
<reference evidence="2 3" key="1">
    <citation type="submission" date="2024-10" db="EMBL/GenBank/DDBJ databases">
        <authorList>
            <person name="Kim D."/>
        </authorList>
    </citation>
    <scope>NUCLEOTIDE SEQUENCE [LARGE SCALE GENOMIC DNA]</scope>
    <source>
        <strain evidence="2">BH-2024</strain>
    </source>
</reference>
<dbReference type="Pfam" id="PF12762">
    <property type="entry name" value="DDE_Tnp_IS1595"/>
    <property type="match status" value="1"/>
</dbReference>
<organism evidence="2 3">
    <name type="scientific">Heterodera trifolii</name>
    <dbReference type="NCBI Taxonomy" id="157864"/>
    <lineage>
        <taxon>Eukaryota</taxon>
        <taxon>Metazoa</taxon>
        <taxon>Ecdysozoa</taxon>
        <taxon>Nematoda</taxon>
        <taxon>Chromadorea</taxon>
        <taxon>Rhabditida</taxon>
        <taxon>Tylenchina</taxon>
        <taxon>Tylenchomorpha</taxon>
        <taxon>Tylenchoidea</taxon>
        <taxon>Heteroderidae</taxon>
        <taxon>Heteroderinae</taxon>
        <taxon>Heterodera</taxon>
    </lineage>
</organism>
<accession>A0ABD2LXF4</accession>
<evidence type="ECO:0000313" key="3">
    <source>
        <dbReference type="Proteomes" id="UP001620626"/>
    </source>
</evidence>
<gene>
    <name evidence="2" type="ORF">niasHT_006448</name>
</gene>
<dbReference type="SMART" id="SM01126">
    <property type="entry name" value="DDE_Tnp_IS1595"/>
    <property type="match status" value="1"/>
</dbReference>
<dbReference type="PANTHER" id="PTHR47163">
    <property type="entry name" value="DDE_TNP_IS1595 DOMAIN-CONTAINING PROTEIN"/>
    <property type="match status" value="1"/>
</dbReference>
<proteinExistence type="predicted"/>
<dbReference type="AlphaFoldDB" id="A0ABD2LXF4"/>